<protein>
    <submittedName>
        <fullName evidence="1">Uncharacterized protein</fullName>
    </submittedName>
</protein>
<organism evidence="1 2">
    <name type="scientific">Solanum bulbocastanum</name>
    <name type="common">Wild potato</name>
    <dbReference type="NCBI Taxonomy" id="147425"/>
    <lineage>
        <taxon>Eukaryota</taxon>
        <taxon>Viridiplantae</taxon>
        <taxon>Streptophyta</taxon>
        <taxon>Embryophyta</taxon>
        <taxon>Tracheophyta</taxon>
        <taxon>Spermatophyta</taxon>
        <taxon>Magnoliopsida</taxon>
        <taxon>eudicotyledons</taxon>
        <taxon>Gunneridae</taxon>
        <taxon>Pentapetalae</taxon>
        <taxon>asterids</taxon>
        <taxon>lamiids</taxon>
        <taxon>Solanales</taxon>
        <taxon>Solanaceae</taxon>
        <taxon>Solanoideae</taxon>
        <taxon>Solaneae</taxon>
        <taxon>Solanum</taxon>
    </lineage>
</organism>
<comment type="caution">
    <text evidence="1">The sequence shown here is derived from an EMBL/GenBank/DDBJ whole genome shotgun (WGS) entry which is preliminary data.</text>
</comment>
<reference evidence="1 2" key="1">
    <citation type="submission" date="2024-02" db="EMBL/GenBank/DDBJ databases">
        <title>de novo genome assembly of Solanum bulbocastanum strain 11H21.</title>
        <authorList>
            <person name="Hosaka A.J."/>
        </authorList>
    </citation>
    <scope>NUCLEOTIDE SEQUENCE [LARGE SCALE GENOMIC DNA]</scope>
    <source>
        <tissue evidence="1">Young leaves</tissue>
    </source>
</reference>
<evidence type="ECO:0000313" key="2">
    <source>
        <dbReference type="Proteomes" id="UP001371456"/>
    </source>
</evidence>
<keyword evidence="2" id="KW-1185">Reference proteome</keyword>
<dbReference type="EMBL" id="JBANQN010000140">
    <property type="protein sequence ID" value="KAK6771903.1"/>
    <property type="molecule type" value="Genomic_DNA"/>
</dbReference>
<proteinExistence type="predicted"/>
<evidence type="ECO:0000313" key="1">
    <source>
        <dbReference type="EMBL" id="KAK6771903.1"/>
    </source>
</evidence>
<dbReference type="Proteomes" id="UP001371456">
    <property type="component" value="Unassembled WGS sequence"/>
</dbReference>
<name>A0AAN8SNI9_SOLBU</name>
<sequence length="359" mass="42010">MSTGGAAMKAIINTEVAVNKVGIIKTPNHPINIFVQEGLQKMLIVNEKIGSVERRKWIRIHIHKNYIRRRRIFDFFLKRSNRASLKIVINVKKRHLLPNSEEFEPRFPDERGSCVVASYLAVNICGFLPFEIRFEPKMEDFEGYQMIHSAIQLKQSIVDNKMFRNPLFFQPNRSFDFGKNFLYQYTVSSTHISIIENDRESFKLRTKARCFFFPYNLIEAAALSIYSFDPTLFCSVPRILTQFYTHLGTMKYFQNFPLIRHAIFTIHSLSGSVAVFQTLPREHLNKFDSLSDHKNPLSEDLFLLFGIEHQLQRFDRRLIGIDFFLRQIARGLCFFESNRRYYASHTSVLFSLSLCLASC</sequence>
<accession>A0AAN8SNI9</accession>
<gene>
    <name evidence="1" type="ORF">RDI58_030852</name>
</gene>
<dbReference type="AlphaFoldDB" id="A0AAN8SNI9"/>